<dbReference type="SUPFAM" id="SSF103107">
    <property type="entry name" value="Hypothetical protein c14orf129, hspc210"/>
    <property type="match status" value="1"/>
</dbReference>
<dbReference type="Proteomes" id="UP000695022">
    <property type="component" value="Unplaced"/>
</dbReference>
<gene>
    <name evidence="4" type="primary">LOC106816829</name>
</gene>
<comment type="similarity">
    <text evidence="1">Belongs to the GSKIP family.</text>
</comment>
<proteinExistence type="inferred from homology"/>
<evidence type="ECO:0000259" key="2">
    <source>
        <dbReference type="Pfam" id="PF05303"/>
    </source>
</evidence>
<feature type="domain" description="GSKIP" evidence="2">
    <location>
        <begin position="13"/>
        <end position="102"/>
    </location>
</feature>
<keyword evidence="3" id="KW-1185">Reference proteome</keyword>
<evidence type="ECO:0000256" key="1">
    <source>
        <dbReference type="ARBA" id="ARBA00009571"/>
    </source>
</evidence>
<dbReference type="Pfam" id="PF05303">
    <property type="entry name" value="GSKIP_dom"/>
    <property type="match status" value="1"/>
</dbReference>
<dbReference type="InterPro" id="IPR007967">
    <property type="entry name" value="GSKIP_dom"/>
</dbReference>
<sequence length="122" mass="13408">MDKCDADARLLSVEADAAVREVAFAVQSISVSPTFPNSERTYRLDLCTLEGAAYCIELTSEGFRVVDGDGRYFETIYSLLGATSPRYRLMFGGALASKLAELAQRQEREAGDEDSGEEAMRH</sequence>
<evidence type="ECO:0000313" key="4">
    <source>
        <dbReference type="RefSeq" id="XP_014676949.1"/>
    </source>
</evidence>
<evidence type="ECO:0000313" key="3">
    <source>
        <dbReference type="Proteomes" id="UP000695022"/>
    </source>
</evidence>
<reference evidence="4" key="1">
    <citation type="submission" date="2025-08" db="UniProtKB">
        <authorList>
            <consortium name="RefSeq"/>
        </authorList>
    </citation>
    <scope>IDENTIFICATION</scope>
</reference>
<dbReference type="GeneID" id="106816829"/>
<accession>A0ABM1EXM8</accession>
<dbReference type="RefSeq" id="XP_014676949.1">
    <property type="nucleotide sequence ID" value="XM_014821463.1"/>
</dbReference>
<dbReference type="InterPro" id="IPR037395">
    <property type="entry name" value="GSKIP"/>
</dbReference>
<dbReference type="InterPro" id="IPR023231">
    <property type="entry name" value="GSKIP_dom_sf"/>
</dbReference>
<organism evidence="3 4">
    <name type="scientific">Priapulus caudatus</name>
    <name type="common">Priapulid worm</name>
    <dbReference type="NCBI Taxonomy" id="37621"/>
    <lineage>
        <taxon>Eukaryota</taxon>
        <taxon>Metazoa</taxon>
        <taxon>Ecdysozoa</taxon>
        <taxon>Scalidophora</taxon>
        <taxon>Priapulida</taxon>
        <taxon>Priapulimorpha</taxon>
        <taxon>Priapulimorphida</taxon>
        <taxon>Priapulidae</taxon>
        <taxon>Priapulus</taxon>
    </lineage>
</organism>
<dbReference type="PANTHER" id="PTHR12490">
    <property type="entry name" value="GSK3B-INTERACTING PROTEIN"/>
    <property type="match status" value="1"/>
</dbReference>
<dbReference type="PANTHER" id="PTHR12490:SF4">
    <property type="entry name" value="GSK3B-INTERACTING PROTEIN"/>
    <property type="match status" value="1"/>
</dbReference>
<name>A0ABM1EXM8_PRICU</name>
<dbReference type="Gene3D" id="3.30.2280.10">
    <property type="entry name" value="Hypothetical protein (hspc210)"/>
    <property type="match status" value="1"/>
</dbReference>
<protein>
    <submittedName>
        <fullName evidence="4">GSK3-beta interaction protein-like</fullName>
    </submittedName>
</protein>